<proteinExistence type="predicted"/>
<keyword evidence="2" id="KW-1185">Reference proteome</keyword>
<organism evidence="1 2">
    <name type="scientific">Phenylobacterium soli</name>
    <dbReference type="NCBI Taxonomy" id="2170551"/>
    <lineage>
        <taxon>Bacteria</taxon>
        <taxon>Pseudomonadati</taxon>
        <taxon>Pseudomonadota</taxon>
        <taxon>Alphaproteobacteria</taxon>
        <taxon>Caulobacterales</taxon>
        <taxon>Caulobacteraceae</taxon>
        <taxon>Phenylobacterium</taxon>
    </lineage>
</organism>
<evidence type="ECO:0000313" key="2">
    <source>
        <dbReference type="Proteomes" id="UP000249254"/>
    </source>
</evidence>
<dbReference type="Proteomes" id="UP000249254">
    <property type="component" value="Unassembled WGS sequence"/>
</dbReference>
<dbReference type="EMBL" id="QFYQ01000001">
    <property type="protein sequence ID" value="RAK54960.1"/>
    <property type="molecule type" value="Genomic_DNA"/>
</dbReference>
<sequence>MVMRLGELVETIGAGALELDVLAGALLEAMAETEPETIERWRSRGAAFFALRREARPRNR</sequence>
<dbReference type="InterPro" id="IPR009444">
    <property type="entry name" value="Conjugal_tfr_TraD_a-type"/>
</dbReference>
<name>A0A328AJI7_9CAUL</name>
<dbReference type="AlphaFoldDB" id="A0A328AJI7"/>
<dbReference type="Pfam" id="PF06412">
    <property type="entry name" value="TraD"/>
    <property type="match status" value="1"/>
</dbReference>
<protein>
    <recommendedName>
        <fullName evidence="3">Conjugal transfer protein TraD</fullName>
    </recommendedName>
</protein>
<accession>A0A328AJI7</accession>
<gene>
    <name evidence="1" type="ORF">DJ017_10675</name>
</gene>
<reference evidence="2" key="1">
    <citation type="submission" date="2018-05" db="EMBL/GenBank/DDBJ databases">
        <authorList>
            <person name="Li X."/>
        </authorList>
    </citation>
    <scope>NUCLEOTIDE SEQUENCE [LARGE SCALE GENOMIC DNA]</scope>
    <source>
        <strain evidence="2">LX32</strain>
    </source>
</reference>
<evidence type="ECO:0000313" key="1">
    <source>
        <dbReference type="EMBL" id="RAK54960.1"/>
    </source>
</evidence>
<comment type="caution">
    <text evidence="1">The sequence shown here is derived from an EMBL/GenBank/DDBJ whole genome shotgun (WGS) entry which is preliminary data.</text>
</comment>
<evidence type="ECO:0008006" key="3">
    <source>
        <dbReference type="Google" id="ProtNLM"/>
    </source>
</evidence>